<dbReference type="InterPro" id="IPR006665">
    <property type="entry name" value="OmpA-like"/>
</dbReference>
<feature type="coiled-coil region" evidence="2">
    <location>
        <begin position="30"/>
        <end position="85"/>
    </location>
</feature>
<dbReference type="Proteomes" id="UP000428260">
    <property type="component" value="Chromosome"/>
</dbReference>
<dbReference type="InterPro" id="IPR036737">
    <property type="entry name" value="OmpA-like_sf"/>
</dbReference>
<dbReference type="KEGG" id="mcos:GM418_29610"/>
<name>A0A6I6JX57_9BACT</name>
<dbReference type="AlphaFoldDB" id="A0A6I6JX57"/>
<evidence type="ECO:0000313" key="5">
    <source>
        <dbReference type="Proteomes" id="UP000428260"/>
    </source>
</evidence>
<sequence>MKIKIKYIFIVLFAFGITSCVTTKKYTAMQDQLERDLAAKNQQLEECNDNLNDYIKQLSQNKITLNLREEQIADLKEQRDKQLTQVGDLAVLSQSANENIKETLSQMEKKDRYIRFLQEARSKADSINLALAINLKSVLAKGIEDKDVEIKVDKTVVFINLSDSMLYKSGSFELTSRAHEVLEKIARIVKSRPEFEVMVEGYTDNDPISNSCIQDNWDLSVKRATSVVRVLQQDYDVDPNRLIAAGRGEYNTLASNDTEKGKSINRRTRIVILPKLNQFYDLLDPKIASKPKDVQ</sequence>
<dbReference type="EMBL" id="CP046401">
    <property type="protein sequence ID" value="QGY47675.1"/>
    <property type="molecule type" value="Genomic_DNA"/>
</dbReference>
<dbReference type="PROSITE" id="PS51257">
    <property type="entry name" value="PROKAR_LIPOPROTEIN"/>
    <property type="match status" value="1"/>
</dbReference>
<proteinExistence type="predicted"/>
<dbReference type="PANTHER" id="PTHR30329">
    <property type="entry name" value="STATOR ELEMENT OF FLAGELLAR MOTOR COMPLEX"/>
    <property type="match status" value="1"/>
</dbReference>
<keyword evidence="5" id="KW-1185">Reference proteome</keyword>
<dbReference type="InterPro" id="IPR050330">
    <property type="entry name" value="Bact_OuterMem_StrucFunc"/>
</dbReference>
<evidence type="ECO:0000256" key="2">
    <source>
        <dbReference type="SAM" id="Coils"/>
    </source>
</evidence>
<dbReference type="GO" id="GO:0016020">
    <property type="term" value="C:membrane"/>
    <property type="evidence" value="ECO:0007669"/>
    <property type="project" value="UniProtKB-UniRule"/>
</dbReference>
<gene>
    <name evidence="4" type="ORF">GM418_29610</name>
</gene>
<organism evidence="4 5">
    <name type="scientific">Maribellus comscasis</name>
    <dbReference type="NCBI Taxonomy" id="2681766"/>
    <lineage>
        <taxon>Bacteria</taxon>
        <taxon>Pseudomonadati</taxon>
        <taxon>Bacteroidota</taxon>
        <taxon>Bacteroidia</taxon>
        <taxon>Marinilabiliales</taxon>
        <taxon>Prolixibacteraceae</taxon>
        <taxon>Maribellus</taxon>
    </lineage>
</organism>
<dbReference type="RefSeq" id="WP_158871781.1">
    <property type="nucleotide sequence ID" value="NZ_CP046401.1"/>
</dbReference>
<dbReference type="PROSITE" id="PS51123">
    <property type="entry name" value="OMPA_2"/>
    <property type="match status" value="1"/>
</dbReference>
<reference evidence="4 5" key="1">
    <citation type="submission" date="2019-11" db="EMBL/GenBank/DDBJ databases">
        <authorList>
            <person name="Zheng R.K."/>
            <person name="Sun C.M."/>
        </authorList>
    </citation>
    <scope>NUCLEOTIDE SEQUENCE [LARGE SCALE GENOMIC DNA]</scope>
    <source>
        <strain evidence="4 5">WC007</strain>
    </source>
</reference>
<keyword evidence="2" id="KW-0175">Coiled coil</keyword>
<dbReference type="Pfam" id="PF00691">
    <property type="entry name" value="OmpA"/>
    <property type="match status" value="1"/>
</dbReference>
<keyword evidence="1" id="KW-0472">Membrane</keyword>
<feature type="domain" description="OmpA-like" evidence="3">
    <location>
        <begin position="154"/>
        <end position="276"/>
    </location>
</feature>
<evidence type="ECO:0000313" key="4">
    <source>
        <dbReference type="EMBL" id="QGY47675.1"/>
    </source>
</evidence>
<evidence type="ECO:0000256" key="1">
    <source>
        <dbReference type="PROSITE-ProRule" id="PRU00473"/>
    </source>
</evidence>
<evidence type="ECO:0000259" key="3">
    <source>
        <dbReference type="PROSITE" id="PS51123"/>
    </source>
</evidence>
<dbReference type="CDD" id="cd07185">
    <property type="entry name" value="OmpA_C-like"/>
    <property type="match status" value="1"/>
</dbReference>
<dbReference type="PANTHER" id="PTHR30329:SF21">
    <property type="entry name" value="LIPOPROTEIN YIAD-RELATED"/>
    <property type="match status" value="1"/>
</dbReference>
<protein>
    <submittedName>
        <fullName evidence="4">OmpA family protein</fullName>
    </submittedName>
</protein>
<dbReference type="Gene3D" id="3.30.1330.60">
    <property type="entry name" value="OmpA-like domain"/>
    <property type="match status" value="1"/>
</dbReference>
<accession>A0A6I6JX57</accession>
<dbReference type="SUPFAM" id="SSF103088">
    <property type="entry name" value="OmpA-like"/>
    <property type="match status" value="1"/>
</dbReference>